<protein>
    <submittedName>
        <fullName evidence="1">Uncharacterized protein</fullName>
    </submittedName>
</protein>
<proteinExistence type="predicted"/>
<comment type="caution">
    <text evidence="1">The sequence shown here is derived from an EMBL/GenBank/DDBJ whole genome shotgun (WGS) entry which is preliminary data.</text>
</comment>
<evidence type="ECO:0000313" key="2">
    <source>
        <dbReference type="Proteomes" id="UP000032680"/>
    </source>
</evidence>
<keyword evidence="2" id="KW-1185">Reference proteome</keyword>
<accession>A0A0D6PB03</accession>
<dbReference type="Proteomes" id="UP000032680">
    <property type="component" value="Unassembled WGS sequence"/>
</dbReference>
<name>A0A0D6PB03_9PROT</name>
<sequence>MHDALTVIHLRGGAGLTADAAGHATRAEAGDQVWTRRPGETFGEFQARVVADVRGEFVVFDAAGWG</sequence>
<gene>
    <name evidence="1" type="ORF">Asru_1041_02</name>
</gene>
<organism evidence="1 2">
    <name type="scientific">Acidisphaera rubrifaciens HS-AP3</name>
    <dbReference type="NCBI Taxonomy" id="1231350"/>
    <lineage>
        <taxon>Bacteria</taxon>
        <taxon>Pseudomonadati</taxon>
        <taxon>Pseudomonadota</taxon>
        <taxon>Alphaproteobacteria</taxon>
        <taxon>Acetobacterales</taxon>
        <taxon>Acetobacteraceae</taxon>
        <taxon>Acidisphaera</taxon>
    </lineage>
</organism>
<reference evidence="1 2" key="1">
    <citation type="submission" date="2012-11" db="EMBL/GenBank/DDBJ databases">
        <title>Whole genome sequence of Acidisphaera rubrifaciens HS-AP3.</title>
        <authorList>
            <person name="Azuma Y."/>
            <person name="Higashiura N."/>
            <person name="Hirakawa H."/>
            <person name="Matsushita K."/>
        </authorList>
    </citation>
    <scope>NUCLEOTIDE SEQUENCE [LARGE SCALE GENOMIC DNA]</scope>
    <source>
        <strain evidence="1 2">HS-AP3</strain>
    </source>
</reference>
<dbReference type="AlphaFoldDB" id="A0A0D6PB03"/>
<dbReference type="EMBL" id="BANB01001032">
    <property type="protein sequence ID" value="GAN78541.1"/>
    <property type="molecule type" value="Genomic_DNA"/>
</dbReference>
<evidence type="ECO:0000313" key="1">
    <source>
        <dbReference type="EMBL" id="GAN78541.1"/>
    </source>
</evidence>